<reference evidence="6 7" key="1">
    <citation type="submission" date="2023-03" db="EMBL/GenBank/DDBJ databases">
        <title>Draft genome sequence of the bacteria which degrade cell wall of Tricholomamatutake.</title>
        <authorList>
            <person name="Konishi Y."/>
            <person name="Fukuta Y."/>
            <person name="Shirasaka N."/>
        </authorList>
    </citation>
    <scope>NUCLEOTIDE SEQUENCE [LARGE SCALE GENOMIC DNA]</scope>
    <source>
        <strain evidence="7">mu1</strain>
    </source>
</reference>
<feature type="chain" id="PRO_5045245934" evidence="4">
    <location>
        <begin position="26"/>
        <end position="481"/>
    </location>
</feature>
<evidence type="ECO:0000256" key="4">
    <source>
        <dbReference type="SAM" id="SignalP"/>
    </source>
</evidence>
<keyword evidence="4" id="KW-0732">Signal</keyword>
<evidence type="ECO:0000313" key="7">
    <source>
        <dbReference type="Proteomes" id="UP001157114"/>
    </source>
</evidence>
<comment type="caution">
    <text evidence="6">The sequence shown here is derived from an EMBL/GenBank/DDBJ whole genome shotgun (WGS) entry which is preliminary data.</text>
</comment>
<evidence type="ECO:0000256" key="2">
    <source>
        <dbReference type="ARBA" id="ARBA00022827"/>
    </source>
</evidence>
<dbReference type="Pfam" id="PF01565">
    <property type="entry name" value="FAD_binding_4"/>
    <property type="match status" value="1"/>
</dbReference>
<dbReference type="PANTHER" id="PTHR43762">
    <property type="entry name" value="L-GULONOLACTONE OXIDASE"/>
    <property type="match status" value="1"/>
</dbReference>
<evidence type="ECO:0000313" key="6">
    <source>
        <dbReference type="EMBL" id="GLX66038.1"/>
    </source>
</evidence>
<feature type="domain" description="FAD-binding PCMH-type" evidence="5">
    <location>
        <begin position="38"/>
        <end position="210"/>
    </location>
</feature>
<name>A0ABQ6G715_9BACL</name>
<dbReference type="Proteomes" id="UP001157114">
    <property type="component" value="Unassembled WGS sequence"/>
</dbReference>
<dbReference type="SUPFAM" id="SSF56176">
    <property type="entry name" value="FAD-binding/transporter-associated domain-like"/>
    <property type="match status" value="1"/>
</dbReference>
<dbReference type="Gene3D" id="3.30.465.10">
    <property type="match status" value="1"/>
</dbReference>
<dbReference type="SUPFAM" id="SSF55103">
    <property type="entry name" value="FAD-linked oxidases, C-terminal domain"/>
    <property type="match status" value="1"/>
</dbReference>
<dbReference type="Gene3D" id="3.30.43.10">
    <property type="entry name" value="Uridine Diphospho-n-acetylenolpyruvylglucosamine Reductase, domain 2"/>
    <property type="match status" value="1"/>
</dbReference>
<dbReference type="InterPro" id="IPR010031">
    <property type="entry name" value="FAD_lactone_oxidase-like"/>
</dbReference>
<keyword evidence="7" id="KW-1185">Reference proteome</keyword>
<feature type="signal peptide" evidence="4">
    <location>
        <begin position="1"/>
        <end position="25"/>
    </location>
</feature>
<keyword evidence="2" id="KW-0274">FAD</keyword>
<dbReference type="EMBL" id="BSSQ01000001">
    <property type="protein sequence ID" value="GLX66038.1"/>
    <property type="molecule type" value="Genomic_DNA"/>
</dbReference>
<organism evidence="6 7">
    <name type="scientific">Paenibacillus glycanilyticus</name>
    <dbReference type="NCBI Taxonomy" id="126569"/>
    <lineage>
        <taxon>Bacteria</taxon>
        <taxon>Bacillati</taxon>
        <taxon>Bacillota</taxon>
        <taxon>Bacilli</taxon>
        <taxon>Bacillales</taxon>
        <taxon>Paenibacillaceae</taxon>
        <taxon>Paenibacillus</taxon>
    </lineage>
</organism>
<gene>
    <name evidence="6" type="primary">yitY</name>
    <name evidence="6" type="ORF">MU1_03820</name>
</gene>
<dbReference type="PANTHER" id="PTHR43762:SF1">
    <property type="entry name" value="D-ARABINONO-1,4-LACTONE OXIDASE"/>
    <property type="match status" value="1"/>
</dbReference>
<sequence length="481" mass="55000">MAKKTIAITLLIALSVITYFRTSSADQNPYLVTDYSRLHPVKVERVVKGKEETQLIHLLQDARKQHLKVSIAGQRHSQGGHTYYKDGIVVDMTGYNRILSIDREHKKITVQAGATWEDIQEAVNRYGLAVRTMQSQNTFTVGGSISVNAHGRDIRNGSMIKSVDSFRLLMADGQIKQVSHSENAELFPLALGGYGLFGIILDVTLLLDDDELYSVNTETMPTADYVRYFMQEVKTNPDIRMHIARISVSRGSFLTEMFAKNYTLDHSEPLEKYSKLTVREPWTAPGKLLFQLNRSFDWGKTLTWDLQTAFFTEESGELISRNNAMRAAWQFMEYDQPDSSDLLQEYFIPVRQFDDFVEAMGKIVRSENLNLLNITVRYVNEDNEAVLSYAKQDMFALVCLFNVPLSSKGQSHMEQSVRQIVDEAISRGGTYYLPYAGYPSLEQFRAAYPEYRLFFQKKLQYDPGELFMNTFYEQYKGGGAE</sequence>
<dbReference type="RefSeq" id="WP_284236715.1">
    <property type="nucleotide sequence ID" value="NZ_BSSQ01000001.1"/>
</dbReference>
<dbReference type="InterPro" id="IPR016167">
    <property type="entry name" value="FAD-bd_PCMH_sub1"/>
</dbReference>
<evidence type="ECO:0000259" key="5">
    <source>
        <dbReference type="PROSITE" id="PS51387"/>
    </source>
</evidence>
<dbReference type="InterPro" id="IPR016166">
    <property type="entry name" value="FAD-bd_PCMH"/>
</dbReference>
<dbReference type="InterPro" id="IPR006094">
    <property type="entry name" value="Oxid_FAD_bind_N"/>
</dbReference>
<accession>A0ABQ6G715</accession>
<dbReference type="InterPro" id="IPR016169">
    <property type="entry name" value="FAD-bd_PCMH_sub2"/>
</dbReference>
<dbReference type="InterPro" id="IPR016164">
    <property type="entry name" value="FAD-linked_Oxase-like_C"/>
</dbReference>
<dbReference type="InterPro" id="IPR036318">
    <property type="entry name" value="FAD-bd_PCMH-like_sf"/>
</dbReference>
<evidence type="ECO:0000256" key="3">
    <source>
        <dbReference type="ARBA" id="ARBA00023002"/>
    </source>
</evidence>
<keyword evidence="1" id="KW-0285">Flavoprotein</keyword>
<protein>
    <submittedName>
        <fullName evidence="6">FAD-linked oxidoreductase YitY</fullName>
    </submittedName>
</protein>
<keyword evidence="3" id="KW-0560">Oxidoreductase</keyword>
<evidence type="ECO:0000256" key="1">
    <source>
        <dbReference type="ARBA" id="ARBA00022630"/>
    </source>
</evidence>
<dbReference type="PROSITE" id="PS51387">
    <property type="entry name" value="FAD_PCMH"/>
    <property type="match status" value="1"/>
</dbReference>
<proteinExistence type="predicted"/>